<feature type="compositionally biased region" description="Low complexity" evidence="1">
    <location>
        <begin position="373"/>
        <end position="383"/>
    </location>
</feature>
<gene>
    <name evidence="2" type="ORF">QCA50_010675</name>
</gene>
<feature type="compositionally biased region" description="Pro residues" evidence="1">
    <location>
        <begin position="559"/>
        <end position="571"/>
    </location>
</feature>
<feature type="compositionally biased region" description="Low complexity" evidence="1">
    <location>
        <begin position="730"/>
        <end position="740"/>
    </location>
</feature>
<accession>A0AAW0FZL6</accession>
<feature type="region of interest" description="Disordered" evidence="1">
    <location>
        <begin position="1"/>
        <end position="76"/>
    </location>
</feature>
<feature type="compositionally biased region" description="Low complexity" evidence="1">
    <location>
        <begin position="572"/>
        <end position="589"/>
    </location>
</feature>
<name>A0AAW0FZL6_9APHY</name>
<feature type="region of interest" description="Disordered" evidence="1">
    <location>
        <begin position="557"/>
        <end position="608"/>
    </location>
</feature>
<dbReference type="AlphaFoldDB" id="A0AAW0FZL6"/>
<organism evidence="2 3">
    <name type="scientific">Cerrena zonata</name>
    <dbReference type="NCBI Taxonomy" id="2478898"/>
    <lineage>
        <taxon>Eukaryota</taxon>
        <taxon>Fungi</taxon>
        <taxon>Dikarya</taxon>
        <taxon>Basidiomycota</taxon>
        <taxon>Agaricomycotina</taxon>
        <taxon>Agaricomycetes</taxon>
        <taxon>Polyporales</taxon>
        <taxon>Cerrenaceae</taxon>
        <taxon>Cerrena</taxon>
    </lineage>
</organism>
<feature type="compositionally biased region" description="Acidic residues" evidence="1">
    <location>
        <begin position="208"/>
        <end position="218"/>
    </location>
</feature>
<evidence type="ECO:0000313" key="3">
    <source>
        <dbReference type="Proteomes" id="UP001385951"/>
    </source>
</evidence>
<sequence length="805" mass="85362">MDDLYNNAWGDPSKPAEDITESVLGTQSTWSHPKASVGVQDDEADLAAPSWSTGAGISWDEPSNDEQGFGWSQNDSDLAWGASTYEGIHIAKPIEVAPEDPVPTHVPSPKEDLEFDDVKYVNDSTTSDSESIHEEPAYKSLNGSAGFSEIVPSSPSVSSCDTPHGSRPQSPDGFGTFESAVEEATSPGFSVTEDLGDNAWGTAWNDDKEAESEPEEQVDEWEAARRQKEAQDRKVPPEVVADIMAKLEEACKGLCPEPKKDAIDTDPSSWRNNLGRGMDGIEGLEDKMRKYAPDLTLEPPIRFDKTGIYQNMITGLKLTRSLPMVKQSPMSIYMSMKGSTAWESAIKDWKGTTEEDVVPVGWRILEKDQASETTTTVKAPTTTSRMFSFWGRKQQPSTSTPGTAGATSVPLSSSKTAAVASSSTSASPRPSIDSTKKSIGSRVASPVIETPPTSFPTPPVSVERAATPPSSSSLSRNSTGTYADAELPELSNSQSAPSAVSRFLNRFSRRRSALPTSPNSSISLSSDDLSFLSEIVPSAADDDNDDPILSLSETIKAEPLPPMLPPPPGAPSPLGVSGSNNVAGSSNTGLAGKITLPPKPHSNEVNSLFDSFQSPFSTSQSEVKSTASTSGFGDLAVLSPSILSPTPASTSSSRSQSPASASVYQSQSAKPTDPSPLSLVFTGPEPSSQPFAALAPSDSRSATPTDHMGLRNHNLPPLSLPTNASATTGSSSRIPSSFKSPYIAQNGSETPLTSPTSGLPLAQLYSDVLPPSLTSSAPGVQRQEVVDRLHLSRRSHWVSCIPVYR</sequence>
<proteinExistence type="predicted"/>
<feature type="region of interest" description="Disordered" evidence="1">
    <location>
        <begin position="370"/>
        <end position="480"/>
    </location>
</feature>
<feature type="region of interest" description="Disordered" evidence="1">
    <location>
        <begin position="91"/>
        <end position="218"/>
    </location>
</feature>
<protein>
    <submittedName>
        <fullName evidence="2">Uncharacterized protein</fullName>
    </submittedName>
</protein>
<comment type="caution">
    <text evidence="2">The sequence shown here is derived from an EMBL/GenBank/DDBJ whole genome shotgun (WGS) entry which is preliminary data.</text>
</comment>
<reference evidence="2 3" key="1">
    <citation type="submission" date="2022-09" db="EMBL/GenBank/DDBJ databases">
        <authorList>
            <person name="Palmer J.M."/>
        </authorList>
    </citation>
    <scope>NUCLEOTIDE SEQUENCE [LARGE SCALE GENOMIC DNA]</scope>
    <source>
        <strain evidence="2 3">DSM 7382</strain>
    </source>
</reference>
<dbReference type="EMBL" id="JASBNA010000017">
    <property type="protein sequence ID" value="KAK7686451.1"/>
    <property type="molecule type" value="Genomic_DNA"/>
</dbReference>
<feature type="region of interest" description="Disordered" evidence="1">
    <location>
        <begin position="643"/>
        <end position="758"/>
    </location>
</feature>
<evidence type="ECO:0000313" key="2">
    <source>
        <dbReference type="EMBL" id="KAK7686451.1"/>
    </source>
</evidence>
<feature type="compositionally biased region" description="Polar residues" evidence="1">
    <location>
        <begin position="720"/>
        <end position="729"/>
    </location>
</feature>
<evidence type="ECO:0000256" key="1">
    <source>
        <dbReference type="SAM" id="MobiDB-lite"/>
    </source>
</evidence>
<keyword evidence="3" id="KW-1185">Reference proteome</keyword>
<feature type="compositionally biased region" description="Low complexity" evidence="1">
    <location>
        <begin position="643"/>
        <end position="662"/>
    </location>
</feature>
<feature type="compositionally biased region" description="Low complexity" evidence="1">
    <location>
        <begin position="396"/>
        <end position="427"/>
    </location>
</feature>
<dbReference type="Proteomes" id="UP001385951">
    <property type="component" value="Unassembled WGS sequence"/>
</dbReference>
<feature type="compositionally biased region" description="Polar residues" evidence="1">
    <location>
        <begin position="743"/>
        <end position="757"/>
    </location>
</feature>
<feature type="compositionally biased region" description="Basic and acidic residues" evidence="1">
    <location>
        <begin position="108"/>
        <end position="120"/>
    </location>
</feature>